<dbReference type="InterPro" id="IPR013766">
    <property type="entry name" value="Thioredoxin_domain"/>
</dbReference>
<feature type="domain" description="Thioredoxin" evidence="12">
    <location>
        <begin position="3"/>
        <end position="159"/>
    </location>
</feature>
<evidence type="ECO:0000256" key="5">
    <source>
        <dbReference type="ARBA" id="ARBA00022862"/>
    </source>
</evidence>
<keyword evidence="7" id="KW-0676">Redox-active center</keyword>
<dbReference type="GO" id="GO:0045454">
    <property type="term" value="P:cell redox homeostasis"/>
    <property type="evidence" value="ECO:0007669"/>
    <property type="project" value="TreeGrafter"/>
</dbReference>
<dbReference type="PIRSF" id="PIRSF000239">
    <property type="entry name" value="AHPC"/>
    <property type="match status" value="1"/>
</dbReference>
<keyword evidence="5" id="KW-0049">Antioxidant</keyword>
<dbReference type="GO" id="GO:0102039">
    <property type="term" value="F:NADH-dependent peroxiredoxin activity"/>
    <property type="evidence" value="ECO:0007669"/>
    <property type="project" value="UniProtKB-EC"/>
</dbReference>
<dbReference type="Gene3D" id="3.40.30.10">
    <property type="entry name" value="Glutaredoxin"/>
    <property type="match status" value="1"/>
</dbReference>
<keyword evidence="14" id="KW-1185">Reference proteome</keyword>
<evidence type="ECO:0000259" key="12">
    <source>
        <dbReference type="PROSITE" id="PS51352"/>
    </source>
</evidence>
<dbReference type="GO" id="GO:0008379">
    <property type="term" value="F:thioredoxin peroxidase activity"/>
    <property type="evidence" value="ECO:0007669"/>
    <property type="project" value="TreeGrafter"/>
</dbReference>
<organism evidence="13 14">
    <name type="scientific">Adhaeribacter soli</name>
    <dbReference type="NCBI Taxonomy" id="2607655"/>
    <lineage>
        <taxon>Bacteria</taxon>
        <taxon>Pseudomonadati</taxon>
        <taxon>Bacteroidota</taxon>
        <taxon>Cytophagia</taxon>
        <taxon>Cytophagales</taxon>
        <taxon>Hymenobacteraceae</taxon>
        <taxon>Adhaeribacter</taxon>
    </lineage>
</organism>
<dbReference type="PROSITE" id="PS51352">
    <property type="entry name" value="THIOREDOXIN_2"/>
    <property type="match status" value="1"/>
</dbReference>
<dbReference type="InterPro" id="IPR000866">
    <property type="entry name" value="AhpC/TSA"/>
</dbReference>
<evidence type="ECO:0000256" key="2">
    <source>
        <dbReference type="ARBA" id="ARBA00013021"/>
    </source>
</evidence>
<evidence type="ECO:0000313" key="14">
    <source>
        <dbReference type="Proteomes" id="UP000326570"/>
    </source>
</evidence>
<comment type="caution">
    <text evidence="13">The sequence shown here is derived from an EMBL/GenBank/DDBJ whole genome shotgun (WGS) entry which is preliminary data.</text>
</comment>
<comment type="subunit">
    <text evidence="1">Homodimer; disulfide-linked, upon oxidation. 5 homodimers assemble to form a ring-like decamer.</text>
</comment>
<evidence type="ECO:0000256" key="9">
    <source>
        <dbReference type="ARBA" id="ARBA00032077"/>
    </source>
</evidence>
<dbReference type="PANTHER" id="PTHR10681">
    <property type="entry name" value="THIOREDOXIN PEROXIDASE"/>
    <property type="match status" value="1"/>
</dbReference>
<dbReference type="InterPro" id="IPR050217">
    <property type="entry name" value="Peroxiredoxin"/>
</dbReference>
<evidence type="ECO:0000256" key="10">
    <source>
        <dbReference type="ARBA" id="ARBA00047572"/>
    </source>
</evidence>
<dbReference type="InterPro" id="IPR024706">
    <property type="entry name" value="Peroxiredoxin_AhpC-typ"/>
</dbReference>
<feature type="active site" description="Cysteine sulfenic acid (-SOH) intermediate; for peroxidase activity" evidence="11">
    <location>
        <position position="45"/>
    </location>
</feature>
<comment type="catalytic activity">
    <reaction evidence="10">
        <text>a hydroperoxide + NADH + H(+) = an alcohol + NAD(+) + H2O</text>
        <dbReference type="Rhea" id="RHEA:62628"/>
        <dbReference type="ChEBI" id="CHEBI:15377"/>
        <dbReference type="ChEBI" id="CHEBI:15378"/>
        <dbReference type="ChEBI" id="CHEBI:30879"/>
        <dbReference type="ChEBI" id="CHEBI:35924"/>
        <dbReference type="ChEBI" id="CHEBI:57540"/>
        <dbReference type="ChEBI" id="CHEBI:57945"/>
        <dbReference type="EC" id="1.11.1.26"/>
    </reaction>
</comment>
<evidence type="ECO:0000256" key="3">
    <source>
        <dbReference type="ARBA" id="ARBA00017462"/>
    </source>
</evidence>
<name>A0A5N1J1E2_9BACT</name>
<evidence type="ECO:0000256" key="11">
    <source>
        <dbReference type="PIRSR" id="PIRSR000239-1"/>
    </source>
</evidence>
<evidence type="ECO:0000256" key="6">
    <source>
        <dbReference type="ARBA" id="ARBA00023002"/>
    </source>
</evidence>
<gene>
    <name evidence="13" type="ORF">F0P94_08165</name>
</gene>
<evidence type="ECO:0000313" key="13">
    <source>
        <dbReference type="EMBL" id="KAA9340311.1"/>
    </source>
</evidence>
<dbReference type="GO" id="GO:0005829">
    <property type="term" value="C:cytosol"/>
    <property type="evidence" value="ECO:0007669"/>
    <property type="project" value="TreeGrafter"/>
</dbReference>
<dbReference type="CDD" id="cd03016">
    <property type="entry name" value="PRX_1cys"/>
    <property type="match status" value="1"/>
</dbReference>
<dbReference type="EC" id="1.11.1.26" evidence="2"/>
<dbReference type="SUPFAM" id="SSF52833">
    <property type="entry name" value="Thioredoxin-like"/>
    <property type="match status" value="1"/>
</dbReference>
<protein>
    <recommendedName>
        <fullName evidence="3">Alkyl hydroperoxide reductase C</fullName>
        <ecNumber evidence="2">1.11.1.26</ecNumber>
    </recommendedName>
    <alternativeName>
        <fullName evidence="9">Peroxiredoxin</fullName>
    </alternativeName>
</protein>
<dbReference type="GO" id="GO:0042744">
    <property type="term" value="P:hydrogen peroxide catabolic process"/>
    <property type="evidence" value="ECO:0007669"/>
    <property type="project" value="TreeGrafter"/>
</dbReference>
<comment type="similarity">
    <text evidence="8">Belongs to the peroxiredoxin family. Prx6 subfamily.</text>
</comment>
<dbReference type="GO" id="GO:0006979">
    <property type="term" value="P:response to oxidative stress"/>
    <property type="evidence" value="ECO:0007669"/>
    <property type="project" value="TreeGrafter"/>
</dbReference>
<proteinExistence type="inferred from homology"/>
<dbReference type="GO" id="GO:0033554">
    <property type="term" value="P:cellular response to stress"/>
    <property type="evidence" value="ECO:0007669"/>
    <property type="project" value="TreeGrafter"/>
</dbReference>
<reference evidence="13 14" key="1">
    <citation type="submission" date="2019-09" db="EMBL/GenBank/DDBJ databases">
        <title>Genome sequence of Adhaeribacter sp. M2.</title>
        <authorList>
            <person name="Srinivasan S."/>
        </authorList>
    </citation>
    <scope>NUCLEOTIDE SEQUENCE [LARGE SCALE GENOMIC DNA]</scope>
    <source>
        <strain evidence="13 14">M2</strain>
    </source>
</reference>
<sequence length="211" mass="24123">MVLQLGDMAPDFTVGSTEGVIEFHKWLGDSWGMLFSHPSAFHSVCTTELAVLARLKPEFDKRNTKLLGLSVDTLESYFEWFKDIKELENVTINYPMIADSDRKVASIYGMIHPNESQTFTIRSLFLINPQKKIRLMQIYPGSLGRSFQEILRALDSLQLTDKYEVATGAEWKNGQDCIIMPSVPDSELHARFPKGFRELKPYYKVTPQPNL</sequence>
<dbReference type="Pfam" id="PF00578">
    <property type="entry name" value="AhpC-TSA"/>
    <property type="match status" value="1"/>
</dbReference>
<dbReference type="RefSeq" id="WP_150903382.1">
    <property type="nucleotide sequence ID" value="NZ_VTWT01000003.1"/>
</dbReference>
<keyword evidence="6" id="KW-0560">Oxidoreductase</keyword>
<dbReference type="FunFam" id="3.40.30.10:FF:000011">
    <property type="entry name" value="Peroxiredoxin PRX1"/>
    <property type="match status" value="1"/>
</dbReference>
<evidence type="ECO:0000256" key="8">
    <source>
        <dbReference type="ARBA" id="ARBA00025719"/>
    </source>
</evidence>
<dbReference type="Proteomes" id="UP000326570">
    <property type="component" value="Unassembled WGS sequence"/>
</dbReference>
<keyword evidence="4" id="KW-0575">Peroxidase</keyword>
<accession>A0A5N1J1E2</accession>
<evidence type="ECO:0000256" key="4">
    <source>
        <dbReference type="ARBA" id="ARBA00022559"/>
    </source>
</evidence>
<evidence type="ECO:0000256" key="7">
    <source>
        <dbReference type="ARBA" id="ARBA00023284"/>
    </source>
</evidence>
<dbReference type="Gene3D" id="3.30.1020.10">
    <property type="entry name" value="Antioxidant, Horf6, Chain A, domain2"/>
    <property type="match status" value="1"/>
</dbReference>
<dbReference type="AlphaFoldDB" id="A0A5N1J1E2"/>
<dbReference type="InterPro" id="IPR036249">
    <property type="entry name" value="Thioredoxin-like_sf"/>
</dbReference>
<dbReference type="InterPro" id="IPR045020">
    <property type="entry name" value="PRX_1cys"/>
</dbReference>
<dbReference type="EMBL" id="VTWT01000003">
    <property type="protein sequence ID" value="KAA9340311.1"/>
    <property type="molecule type" value="Genomic_DNA"/>
</dbReference>
<dbReference type="PANTHER" id="PTHR10681:SF121">
    <property type="entry name" value="ALKYL HYDROPEROXIDE REDUCTASE C"/>
    <property type="match status" value="1"/>
</dbReference>
<evidence type="ECO:0000256" key="1">
    <source>
        <dbReference type="ARBA" id="ARBA00011654"/>
    </source>
</evidence>